<evidence type="ECO:0000256" key="1">
    <source>
        <dbReference type="ARBA" id="ARBA00004236"/>
    </source>
</evidence>
<keyword evidence="4 8" id="KW-0808">Transferase</keyword>
<protein>
    <submittedName>
        <fullName evidence="8">Glycosyltransferase</fullName>
    </submittedName>
</protein>
<dbReference type="CDD" id="cd00761">
    <property type="entry name" value="Glyco_tranf_GTA_type"/>
    <property type="match status" value="1"/>
</dbReference>
<sequence>MAVIDAVVIGRNEGARLGAAIAALRADVRRVVYVDSASSDDSVAVARAAGADAVVELAPPLSAARARNAGLRALSDDPPEFIQLVDGDCVVVAGWIAAGLEALNARPDLAAVFGRVREEAPGTSVYNRMQDHEWDMVVRGGASFTGVFLGRFAPLLETGGFREDLIAGEEGEFCDRLRAAGWQVAPVGQEMATHDLAMHRLGPFWRRAVRAGHSFAQVATVTPGAYRAERLRAWVWAVVLPLAAVLLLPWIGGLALAGLGALYLASNLRNARRLRAEGFSRRHAAAGAALLTLSKFANLQGMLTWAIRRWRGREPGLIEYR</sequence>
<dbReference type="PANTHER" id="PTHR43646">
    <property type="entry name" value="GLYCOSYLTRANSFERASE"/>
    <property type="match status" value="1"/>
</dbReference>
<keyword evidence="3" id="KW-0328">Glycosyltransferase</keyword>
<evidence type="ECO:0000259" key="7">
    <source>
        <dbReference type="Pfam" id="PF00535"/>
    </source>
</evidence>
<name>A0A7Z0KYU7_9RHOB</name>
<comment type="subcellular location">
    <subcellularLocation>
        <location evidence="1">Cell membrane</location>
    </subcellularLocation>
</comment>
<feature type="domain" description="Glycosyltransferase 2-like" evidence="7">
    <location>
        <begin position="7"/>
        <end position="123"/>
    </location>
</feature>
<evidence type="ECO:0000256" key="4">
    <source>
        <dbReference type="ARBA" id="ARBA00022679"/>
    </source>
</evidence>
<dbReference type="GO" id="GO:0016757">
    <property type="term" value="F:glycosyltransferase activity"/>
    <property type="evidence" value="ECO:0007669"/>
    <property type="project" value="UniProtKB-KW"/>
</dbReference>
<dbReference type="Pfam" id="PF00535">
    <property type="entry name" value="Glycos_transf_2"/>
    <property type="match status" value="1"/>
</dbReference>
<dbReference type="Gene3D" id="3.90.550.10">
    <property type="entry name" value="Spore Coat Polysaccharide Biosynthesis Protein SpsA, Chain A"/>
    <property type="match status" value="1"/>
</dbReference>
<dbReference type="AlphaFoldDB" id="A0A7Z0KYU7"/>
<keyword evidence="5 6" id="KW-0472">Membrane</keyword>
<proteinExistence type="predicted"/>
<dbReference type="PANTHER" id="PTHR43646:SF2">
    <property type="entry name" value="GLYCOSYLTRANSFERASE 2-LIKE DOMAIN-CONTAINING PROTEIN"/>
    <property type="match status" value="1"/>
</dbReference>
<evidence type="ECO:0000256" key="3">
    <source>
        <dbReference type="ARBA" id="ARBA00022676"/>
    </source>
</evidence>
<evidence type="ECO:0000256" key="5">
    <source>
        <dbReference type="ARBA" id="ARBA00023136"/>
    </source>
</evidence>
<dbReference type="InterPro" id="IPR029044">
    <property type="entry name" value="Nucleotide-diphossugar_trans"/>
</dbReference>
<organism evidence="8 9">
    <name type="scientific">Rhabdonatronobacter sediminivivens</name>
    <dbReference type="NCBI Taxonomy" id="2743469"/>
    <lineage>
        <taxon>Bacteria</taxon>
        <taxon>Pseudomonadati</taxon>
        <taxon>Pseudomonadota</taxon>
        <taxon>Alphaproteobacteria</taxon>
        <taxon>Rhodobacterales</taxon>
        <taxon>Paracoccaceae</taxon>
        <taxon>Rhabdonatronobacter</taxon>
    </lineage>
</organism>
<gene>
    <name evidence="8" type="ORF">HUK65_13410</name>
</gene>
<dbReference type="SUPFAM" id="SSF53448">
    <property type="entry name" value="Nucleotide-diphospho-sugar transferases"/>
    <property type="match status" value="1"/>
</dbReference>
<evidence type="ECO:0000313" key="8">
    <source>
        <dbReference type="EMBL" id="NYS25987.1"/>
    </source>
</evidence>
<dbReference type="Proteomes" id="UP000529417">
    <property type="component" value="Unassembled WGS sequence"/>
</dbReference>
<accession>A0A7Z0KYU7</accession>
<evidence type="ECO:0000256" key="6">
    <source>
        <dbReference type="SAM" id="Phobius"/>
    </source>
</evidence>
<reference evidence="8 9" key="1">
    <citation type="journal article" date="2000" name="Arch. Microbiol.">
        <title>Rhodobaca bogoriensis gen. nov. and sp. nov., an alkaliphilic purple nonsulfur bacterium from African Rift Valley soda lakes.</title>
        <authorList>
            <person name="Milford A.D."/>
            <person name="Achenbach L.A."/>
            <person name="Jung D.O."/>
            <person name="Madigan M.T."/>
        </authorList>
    </citation>
    <scope>NUCLEOTIDE SEQUENCE [LARGE SCALE GENOMIC DNA]</scope>
    <source>
        <strain evidence="8 9">2376</strain>
    </source>
</reference>
<evidence type="ECO:0000256" key="2">
    <source>
        <dbReference type="ARBA" id="ARBA00022475"/>
    </source>
</evidence>
<feature type="transmembrane region" description="Helical" evidence="6">
    <location>
        <begin position="233"/>
        <end position="265"/>
    </location>
</feature>
<keyword evidence="9" id="KW-1185">Reference proteome</keyword>
<comment type="caution">
    <text evidence="8">The sequence shown here is derived from an EMBL/GenBank/DDBJ whole genome shotgun (WGS) entry which is preliminary data.</text>
</comment>
<dbReference type="EMBL" id="JACBXS010000029">
    <property type="protein sequence ID" value="NYS25987.1"/>
    <property type="molecule type" value="Genomic_DNA"/>
</dbReference>
<evidence type="ECO:0000313" key="9">
    <source>
        <dbReference type="Proteomes" id="UP000529417"/>
    </source>
</evidence>
<keyword evidence="6" id="KW-0812">Transmembrane</keyword>
<dbReference type="GO" id="GO:0005886">
    <property type="term" value="C:plasma membrane"/>
    <property type="evidence" value="ECO:0007669"/>
    <property type="project" value="UniProtKB-SubCell"/>
</dbReference>
<dbReference type="InterPro" id="IPR001173">
    <property type="entry name" value="Glyco_trans_2-like"/>
</dbReference>
<dbReference type="RefSeq" id="WP_179906781.1">
    <property type="nucleotide sequence ID" value="NZ_JACBXS010000029.1"/>
</dbReference>
<keyword evidence="6" id="KW-1133">Transmembrane helix</keyword>
<keyword evidence="2" id="KW-1003">Cell membrane</keyword>